<proteinExistence type="predicted"/>
<evidence type="ECO:0000313" key="1">
    <source>
        <dbReference type="EMBL" id="WPU65497.1"/>
    </source>
</evidence>
<dbReference type="KEGG" id="psti:SOO65_01930"/>
<dbReference type="Proteomes" id="UP001324634">
    <property type="component" value="Chromosome"/>
</dbReference>
<name>A0AAX4HQE1_9BACT</name>
<dbReference type="EMBL" id="CP139487">
    <property type="protein sequence ID" value="WPU65497.1"/>
    <property type="molecule type" value="Genomic_DNA"/>
</dbReference>
<reference evidence="1 2" key="1">
    <citation type="submission" date="2023-11" db="EMBL/GenBank/DDBJ databases">
        <title>Peredibacter starrii A3.12.</title>
        <authorList>
            <person name="Mitchell R.J."/>
        </authorList>
    </citation>
    <scope>NUCLEOTIDE SEQUENCE [LARGE SCALE GENOMIC DNA]</scope>
    <source>
        <strain evidence="1 2">A3.12</strain>
    </source>
</reference>
<keyword evidence="2" id="KW-1185">Reference proteome</keyword>
<evidence type="ECO:0000313" key="2">
    <source>
        <dbReference type="Proteomes" id="UP001324634"/>
    </source>
</evidence>
<gene>
    <name evidence="1" type="ORF">SOO65_01930</name>
</gene>
<accession>A0AAX4HQE1</accession>
<dbReference type="AlphaFoldDB" id="A0AAX4HQE1"/>
<sequence length="254" mass="29236">MEKLALANDNKLKKVKDEATILNLLSGAKHGNSEVFIWKLIGSEKHLGQVRIESIRKTRKDFCIIPAEGQDRLVQDLMGSHNHVDLYIPESALLLRCAIKQTDAPYRYYLQLPNFVAQVERRQSFRLNVHGSSEVKLSFGKSVTIPKPMSQHFLKECFDISAGGFSFFISKMETKFFQIDDAIPLVELKAGNWTTKISAQIATIREVEPDEYNGLSYKVWRVSCRFSQIDQVSKKYFEKFIFERIKDELHAIND</sequence>
<organism evidence="1 2">
    <name type="scientific">Peredibacter starrii</name>
    <dbReference type="NCBI Taxonomy" id="28202"/>
    <lineage>
        <taxon>Bacteria</taxon>
        <taxon>Pseudomonadati</taxon>
        <taxon>Bdellovibrionota</taxon>
        <taxon>Bacteriovoracia</taxon>
        <taxon>Bacteriovoracales</taxon>
        <taxon>Bacteriovoracaceae</taxon>
        <taxon>Peredibacter</taxon>
    </lineage>
</organism>
<dbReference type="RefSeq" id="WP_321396078.1">
    <property type="nucleotide sequence ID" value="NZ_CP139487.1"/>
</dbReference>
<dbReference type="Gene3D" id="2.40.10.220">
    <property type="entry name" value="predicted glycosyltransferase like domains"/>
    <property type="match status" value="1"/>
</dbReference>
<protein>
    <submittedName>
        <fullName evidence="1">PilZ domain-containing protein</fullName>
    </submittedName>
</protein>